<accession>A0A9W3K0L3</accession>
<sequence>MPACGWDMPDATSRLDDGPCVGSAPEFAGAQVTVLECDGSVLVVRWVEPGVRHFGEQRWRRAIASRRGICVLSHLPIFPGDAVFRPAERPRPTNAGAMILASDALGVQPA</sequence>
<proteinExistence type="predicted"/>
<evidence type="ECO:0008006" key="3">
    <source>
        <dbReference type="Google" id="ProtNLM"/>
    </source>
</evidence>
<evidence type="ECO:0000313" key="1">
    <source>
        <dbReference type="EMBL" id="AFQ48638.1"/>
    </source>
</evidence>
<organism evidence="1 2">
    <name type="scientific">Burkholderia cepacia GG4</name>
    <dbReference type="NCBI Taxonomy" id="1009846"/>
    <lineage>
        <taxon>Bacteria</taxon>
        <taxon>Pseudomonadati</taxon>
        <taxon>Pseudomonadota</taxon>
        <taxon>Betaproteobacteria</taxon>
        <taxon>Burkholderiales</taxon>
        <taxon>Burkholderiaceae</taxon>
        <taxon>Burkholderia</taxon>
        <taxon>Burkholderia cepacia complex</taxon>
    </lineage>
</organism>
<dbReference type="InterPro" id="IPR021769">
    <property type="entry name" value="DUF3331"/>
</dbReference>
<reference evidence="1 2" key="1">
    <citation type="journal article" date="2012" name="J. Bacteriol.">
        <title>Complete Genome Sequence of Burkholderia sp. Strain GG4, a Betaproteobacterium That Reduces 3-Oxo-N-Acylhomoserine Lactones and Produces Different N-Acylhomoserine Lactones.</title>
        <authorList>
            <person name="Hong K.W."/>
            <person name="Koh C.L."/>
            <person name="Sam C.K."/>
            <person name="Yin W.F."/>
            <person name="Chan K.G."/>
        </authorList>
    </citation>
    <scope>NUCLEOTIDE SEQUENCE [LARGE SCALE GENOMIC DNA]</scope>
    <source>
        <strain evidence="1 2">GG4</strain>
    </source>
</reference>
<dbReference type="EMBL" id="CP003774">
    <property type="protein sequence ID" value="AFQ48638.1"/>
    <property type="molecule type" value="Genomic_DNA"/>
</dbReference>
<dbReference type="KEGG" id="bct:GEM_2225"/>
<name>A0A9W3K0L3_BURCE</name>
<dbReference type="Pfam" id="PF11811">
    <property type="entry name" value="DUF3331"/>
    <property type="match status" value="1"/>
</dbReference>
<evidence type="ECO:0000313" key="2">
    <source>
        <dbReference type="Proteomes" id="UP000032866"/>
    </source>
</evidence>
<gene>
    <name evidence="1" type="ORF">GEM_2225</name>
</gene>
<dbReference type="Proteomes" id="UP000032866">
    <property type="component" value="Chromosome 1"/>
</dbReference>
<dbReference type="AlphaFoldDB" id="A0A9W3K0L3"/>
<protein>
    <recommendedName>
        <fullName evidence="3">Ribosomal protein S14</fullName>
    </recommendedName>
</protein>